<sequence>MSWPFEGKSGTVAVRSEKTSSYAERTINPLFRLQISSLWRQLTVGLAIQLLWLSKQRSGVAVNMTLREWESRNEHAGDVVVIVTDHKTGDKEPASLVLHDQMAGFMERYYRLRIRTGYERPNFFLTNRGEKIVKIYDDINKIYGARLSANVFRRMVETSSGEHGTATSAGIARALQHSDETAARYYRVPDAAEAIRKHEEISKVDHSAIVKSYVEKHFDDIFKPLPYKKFDLKEWADRIKDEDVCREYPAAVIDGSFVQTLGDRFEASMVVQRAEILVEIMKKDG</sequence>
<dbReference type="Proteomes" id="UP000478052">
    <property type="component" value="Unassembled WGS sequence"/>
</dbReference>
<proteinExistence type="predicted"/>
<dbReference type="GO" id="GO:0006310">
    <property type="term" value="P:DNA recombination"/>
    <property type="evidence" value="ECO:0007669"/>
    <property type="project" value="InterPro"/>
</dbReference>
<gene>
    <name evidence="1" type="ORF">FWK35_00034178</name>
</gene>
<dbReference type="GO" id="GO:0003677">
    <property type="term" value="F:DNA binding"/>
    <property type="evidence" value="ECO:0007669"/>
    <property type="project" value="InterPro"/>
</dbReference>
<evidence type="ECO:0000313" key="2">
    <source>
        <dbReference type="Proteomes" id="UP000478052"/>
    </source>
</evidence>
<organism evidence="1 2">
    <name type="scientific">Aphis craccivora</name>
    <name type="common">Cowpea aphid</name>
    <dbReference type="NCBI Taxonomy" id="307492"/>
    <lineage>
        <taxon>Eukaryota</taxon>
        <taxon>Metazoa</taxon>
        <taxon>Ecdysozoa</taxon>
        <taxon>Arthropoda</taxon>
        <taxon>Hexapoda</taxon>
        <taxon>Insecta</taxon>
        <taxon>Pterygota</taxon>
        <taxon>Neoptera</taxon>
        <taxon>Paraneoptera</taxon>
        <taxon>Hemiptera</taxon>
        <taxon>Sternorrhyncha</taxon>
        <taxon>Aphidomorpha</taxon>
        <taxon>Aphidoidea</taxon>
        <taxon>Aphididae</taxon>
        <taxon>Aphidini</taxon>
        <taxon>Aphis</taxon>
        <taxon>Aphis</taxon>
    </lineage>
</organism>
<comment type="caution">
    <text evidence="1">The sequence shown here is derived from an EMBL/GenBank/DDBJ whole genome shotgun (WGS) entry which is preliminary data.</text>
</comment>
<protein>
    <submittedName>
        <fullName evidence="1">HTH psq-type domain-containing protein</fullName>
    </submittedName>
</protein>
<evidence type="ECO:0000313" key="1">
    <source>
        <dbReference type="EMBL" id="KAF0703210.1"/>
    </source>
</evidence>
<dbReference type="EMBL" id="VUJU01013994">
    <property type="protein sequence ID" value="KAF0703210.1"/>
    <property type="molecule type" value="Genomic_DNA"/>
</dbReference>
<dbReference type="OrthoDB" id="6620306at2759"/>
<keyword evidence="2" id="KW-1185">Reference proteome</keyword>
<dbReference type="AlphaFoldDB" id="A0A6G0VNI5"/>
<dbReference type="Gene3D" id="1.10.443.10">
    <property type="entry name" value="Intergrase catalytic core"/>
    <property type="match status" value="1"/>
</dbReference>
<dbReference type="GO" id="GO:0015074">
    <property type="term" value="P:DNA integration"/>
    <property type="evidence" value="ECO:0007669"/>
    <property type="project" value="InterPro"/>
</dbReference>
<reference evidence="1 2" key="1">
    <citation type="submission" date="2019-08" db="EMBL/GenBank/DDBJ databases">
        <title>Whole genome of Aphis craccivora.</title>
        <authorList>
            <person name="Voronova N.V."/>
            <person name="Shulinski R.S."/>
            <person name="Bandarenka Y.V."/>
            <person name="Zhorov D.G."/>
            <person name="Warner D."/>
        </authorList>
    </citation>
    <scope>NUCLEOTIDE SEQUENCE [LARGE SCALE GENOMIC DNA]</scope>
    <source>
        <strain evidence="1">180601</strain>
        <tissue evidence="1">Whole Body</tissue>
    </source>
</reference>
<accession>A0A6G0VNI5</accession>
<dbReference type="InterPro" id="IPR013762">
    <property type="entry name" value="Integrase-like_cat_sf"/>
</dbReference>
<name>A0A6G0VNI5_APHCR</name>